<name>A0AAW7K4F5_ENTFL</name>
<dbReference type="Proteomes" id="UP001173174">
    <property type="component" value="Unassembled WGS sequence"/>
</dbReference>
<accession>A0AAW7K4F5</accession>
<reference evidence="2" key="2">
    <citation type="submission" date="2023-03" db="EMBL/GenBank/DDBJ databases">
        <authorList>
            <person name="Zajac M."/>
            <person name="Kwit R."/>
            <person name="Wasyl D."/>
        </authorList>
    </citation>
    <scope>NUCLEOTIDE SEQUENCE</scope>
    <source>
        <strain evidence="2">691B_2</strain>
    </source>
</reference>
<protein>
    <submittedName>
        <fullName evidence="2">Phage tail protein</fullName>
    </submittedName>
</protein>
<organism evidence="2 3">
    <name type="scientific">Enterococcus faecalis</name>
    <name type="common">Streptococcus faecalis</name>
    <dbReference type="NCBI Taxonomy" id="1351"/>
    <lineage>
        <taxon>Bacteria</taxon>
        <taxon>Bacillati</taxon>
        <taxon>Bacillota</taxon>
        <taxon>Bacilli</taxon>
        <taxon>Lactobacillales</taxon>
        <taxon>Enterococcaceae</taxon>
        <taxon>Enterococcus</taxon>
    </lineage>
</organism>
<comment type="caution">
    <text evidence="2">The sequence shown here is derived from an EMBL/GenBank/DDBJ whole genome shotgun (WGS) entry which is preliminary data.</text>
</comment>
<evidence type="ECO:0000313" key="2">
    <source>
        <dbReference type="EMBL" id="MDN3191041.1"/>
    </source>
</evidence>
<gene>
    <name evidence="2" type="ORF">P0E79_00880</name>
</gene>
<feature type="compositionally biased region" description="Acidic residues" evidence="1">
    <location>
        <begin position="51"/>
        <end position="61"/>
    </location>
</feature>
<dbReference type="RefSeq" id="WP_242384517.1">
    <property type="nucleotide sequence ID" value="NZ_CAKOCZ010000008.1"/>
</dbReference>
<dbReference type="EMBL" id="JAREWH010000001">
    <property type="protein sequence ID" value="MDN3191041.1"/>
    <property type="molecule type" value="Genomic_DNA"/>
</dbReference>
<sequence>MIKMDLQYFARKKNALREHYIAEYTPGEETAPAKEAETWLPLAKYISSIGDDTDEETDDTGFYDGDGTPETTVTSVAGSYSAEGFYDPEDKAQALIASKKYKLGENRKIWHKIVQTNGDTVIGRATVTDIVAGAGDATEYEEFSCKITFDTLPTVTPKG</sequence>
<dbReference type="AlphaFoldDB" id="A0AAW7K4F5"/>
<feature type="region of interest" description="Disordered" evidence="1">
    <location>
        <begin position="50"/>
        <end position="74"/>
    </location>
</feature>
<proteinExistence type="predicted"/>
<dbReference type="NCBIfam" id="NF047353">
    <property type="entry name" value="tube_lmo2291"/>
    <property type="match status" value="1"/>
</dbReference>
<evidence type="ECO:0000256" key="1">
    <source>
        <dbReference type="SAM" id="MobiDB-lite"/>
    </source>
</evidence>
<evidence type="ECO:0000313" key="3">
    <source>
        <dbReference type="Proteomes" id="UP001173174"/>
    </source>
</evidence>
<reference evidence="2" key="1">
    <citation type="journal article" date="2023" name="Pathogens">
        <title>Prevalence of Enterococcus spp. and the Whole-Genome Characteristics of Enterococcus faecium and Enterococcus faecalis Strains Isolated from Free-Living Birds in Poland.</title>
        <authorList>
            <person name="Kwit R."/>
            <person name="Zajac M."/>
            <person name="Smialowska-Weglinska A."/>
            <person name="Skarzynska M."/>
            <person name="Bomba A."/>
            <person name="Lalak A."/>
            <person name="Skrzypiec E."/>
            <person name="Wojdat D."/>
            <person name="Koza W."/>
            <person name="Mikos-Wojewoda E."/>
            <person name="Pasim P."/>
            <person name="Skora M."/>
            <person name="Polak M."/>
            <person name="Wiacek J."/>
            <person name="Wasyl D."/>
        </authorList>
    </citation>
    <scope>NUCLEOTIDE SEQUENCE</scope>
    <source>
        <strain evidence="2">691B_2</strain>
    </source>
</reference>